<organism evidence="1 2">
    <name type="scientific">Trinickia symbiotica</name>
    <dbReference type="NCBI Taxonomy" id="863227"/>
    <lineage>
        <taxon>Bacteria</taxon>
        <taxon>Pseudomonadati</taxon>
        <taxon>Pseudomonadota</taxon>
        <taxon>Betaproteobacteria</taxon>
        <taxon>Burkholderiales</taxon>
        <taxon>Burkholderiaceae</taxon>
        <taxon>Trinickia</taxon>
    </lineage>
</organism>
<dbReference type="AlphaFoldDB" id="A0A2T3XSZ1"/>
<evidence type="ECO:0000313" key="1">
    <source>
        <dbReference type="EMBL" id="PTB19621.1"/>
    </source>
</evidence>
<gene>
    <name evidence="1" type="ORF">C9I57_18285</name>
</gene>
<accession>A0A2T3XSZ1</accession>
<evidence type="ECO:0000313" key="2">
    <source>
        <dbReference type="Proteomes" id="UP000240638"/>
    </source>
</evidence>
<dbReference type="RefSeq" id="WP_107152026.1">
    <property type="nucleotide sequence ID" value="NZ_PYUC01000008.1"/>
</dbReference>
<name>A0A2T3XSZ1_9BURK</name>
<protein>
    <submittedName>
        <fullName evidence="1">Uncharacterized protein</fullName>
    </submittedName>
</protein>
<proteinExistence type="predicted"/>
<sequence length="208" mass="23059">MNVYTFDHPVKKELEDVIGLRGDMQTARDCIRLLIGPPASLGGARLLSRALYTQALVSYVRCFASGRRKWLRRELFADRPDLAARHEDLKAMRDKHVAHSAEYAEHVSVVVAAEHETAPAVGLSVRNWFFVGDGPDGLATFLELVEFVEAHLAEEEIRLGNEVATLVLGEGATWQSALQAFSEATSYHHPVYGMTKQLVRGEDDGIVC</sequence>
<reference evidence="1 2" key="1">
    <citation type="submission" date="2018-03" db="EMBL/GenBank/DDBJ databases">
        <title>Whole genome analyses suggest that Burkholderia sensu lato contains two further novel genera in the rhizoxinica-symbiotica group Mycetohabitans gen. nov., and Trinickia gen. nov.: implications for the evolution of diazotrophy and nodulation in the Burkholderiaceae.</title>
        <authorList>
            <person name="Estrada De Los Santos P."/>
            <person name="Palmer M."/>
            <person name="Chavez-Ramirez B."/>
            <person name="Steenkamp E.T."/>
            <person name="Hirsch A.M."/>
            <person name="Manyaka P."/>
            <person name="Maluk M."/>
            <person name="Lafos M."/>
            <person name="Crook M."/>
            <person name="Gross E."/>
            <person name="Simon M.F."/>
            <person name="Bueno Dos Reis Junior F."/>
            <person name="Poole P.S."/>
            <person name="Venter S.N."/>
            <person name="James E.K."/>
        </authorList>
    </citation>
    <scope>NUCLEOTIDE SEQUENCE [LARGE SCALE GENOMIC DNA]</scope>
    <source>
        <strain evidence="1 2">JPY-366</strain>
    </source>
</reference>
<dbReference type="Proteomes" id="UP000240638">
    <property type="component" value="Unassembled WGS sequence"/>
</dbReference>
<dbReference type="EMBL" id="PYUC01000008">
    <property type="protein sequence ID" value="PTB19621.1"/>
    <property type="molecule type" value="Genomic_DNA"/>
</dbReference>
<comment type="caution">
    <text evidence="1">The sequence shown here is derived from an EMBL/GenBank/DDBJ whole genome shotgun (WGS) entry which is preliminary data.</text>
</comment>